<comment type="caution">
    <text evidence="3">The sequence shown here is derived from an EMBL/GenBank/DDBJ whole genome shotgun (WGS) entry which is preliminary data.</text>
</comment>
<feature type="transmembrane region" description="Helical" evidence="1">
    <location>
        <begin position="326"/>
        <end position="344"/>
    </location>
</feature>
<feature type="domain" description="Major facilitator superfamily (MFS) profile" evidence="2">
    <location>
        <begin position="30"/>
        <end position="417"/>
    </location>
</feature>
<dbReference type="Gene3D" id="1.20.1250.20">
    <property type="entry name" value="MFS general substrate transporter like domains"/>
    <property type="match status" value="2"/>
</dbReference>
<dbReference type="GO" id="GO:0005886">
    <property type="term" value="C:plasma membrane"/>
    <property type="evidence" value="ECO:0007669"/>
    <property type="project" value="TreeGrafter"/>
</dbReference>
<sequence>MHRKAVNLSAREDQADKRATMSLSNNRPNMIITVLCGTLTSLVVIGFARLAYGVILPSMRTDLGFSYQQAGMLSTVAALCYVCFVLAGGLAAARWGAKASILLGMLMVVVGFAGLTVAANFWLIAILMGLLGIGAAFAFAPMVALLAAWFPDHRGLVIGCMSSGVGLSILVTGMLVPFLLNAFGEQGWRVSWGVFAGTALFVAIIISLFVKNPPQAAGGGGHLPANEKWLIYRNPRVLIVATTYGIIGLGYIVQTVFMVSYMVENGFSESTAGSYVAMMGLLSIAAGPLWGWVSDFWGRGNALTISLFMVVVAMALPLIAQTLPYFFFHFLLLGISLNGVFAMIQTTATDQVAPRYIPIAFSFATLFFAVGQFLGPAIAGWLIETTEGFTAAFSFTVIVLTLGFGLTLVIRRFPSEFAVGEPDDKAA</sequence>
<feature type="transmembrane region" description="Helical" evidence="1">
    <location>
        <begin position="124"/>
        <end position="149"/>
    </location>
</feature>
<dbReference type="PANTHER" id="PTHR23537:SF1">
    <property type="entry name" value="SUGAR TRANSPORTER"/>
    <property type="match status" value="1"/>
</dbReference>
<feature type="transmembrane region" description="Helical" evidence="1">
    <location>
        <begin position="300"/>
        <end position="320"/>
    </location>
</feature>
<dbReference type="Pfam" id="PF06779">
    <property type="entry name" value="MFS_4"/>
    <property type="match status" value="1"/>
</dbReference>
<dbReference type="PROSITE" id="PS50850">
    <property type="entry name" value="MFS"/>
    <property type="match status" value="1"/>
</dbReference>
<dbReference type="InterPro" id="IPR010645">
    <property type="entry name" value="MFS_4"/>
</dbReference>
<evidence type="ECO:0000259" key="2">
    <source>
        <dbReference type="PROSITE" id="PS50850"/>
    </source>
</evidence>
<protein>
    <recommendedName>
        <fullName evidence="2">Major facilitator superfamily (MFS) profile domain-containing protein</fullName>
    </recommendedName>
</protein>
<feature type="transmembrane region" description="Helical" evidence="1">
    <location>
        <begin position="389"/>
        <end position="410"/>
    </location>
</feature>
<evidence type="ECO:0000256" key="1">
    <source>
        <dbReference type="SAM" id="Phobius"/>
    </source>
</evidence>
<accession>A0A0F9XRW9</accession>
<feature type="transmembrane region" description="Helical" evidence="1">
    <location>
        <begin position="275"/>
        <end position="293"/>
    </location>
</feature>
<proteinExistence type="predicted"/>
<dbReference type="GO" id="GO:0022857">
    <property type="term" value="F:transmembrane transporter activity"/>
    <property type="evidence" value="ECO:0007669"/>
    <property type="project" value="InterPro"/>
</dbReference>
<dbReference type="SUPFAM" id="SSF103473">
    <property type="entry name" value="MFS general substrate transporter"/>
    <property type="match status" value="1"/>
</dbReference>
<feature type="transmembrane region" description="Helical" evidence="1">
    <location>
        <begin position="237"/>
        <end position="263"/>
    </location>
</feature>
<feature type="transmembrane region" description="Helical" evidence="1">
    <location>
        <begin position="192"/>
        <end position="210"/>
    </location>
</feature>
<reference evidence="3" key="1">
    <citation type="journal article" date="2015" name="Nature">
        <title>Complex archaea that bridge the gap between prokaryotes and eukaryotes.</title>
        <authorList>
            <person name="Spang A."/>
            <person name="Saw J.H."/>
            <person name="Jorgensen S.L."/>
            <person name="Zaremba-Niedzwiedzka K."/>
            <person name="Martijn J."/>
            <person name="Lind A.E."/>
            <person name="van Eijk R."/>
            <person name="Schleper C."/>
            <person name="Guy L."/>
            <person name="Ettema T.J."/>
        </authorList>
    </citation>
    <scope>NUCLEOTIDE SEQUENCE</scope>
</reference>
<feature type="transmembrane region" description="Helical" evidence="1">
    <location>
        <begin position="72"/>
        <end position="92"/>
    </location>
</feature>
<organism evidence="3">
    <name type="scientific">marine sediment metagenome</name>
    <dbReference type="NCBI Taxonomy" id="412755"/>
    <lineage>
        <taxon>unclassified sequences</taxon>
        <taxon>metagenomes</taxon>
        <taxon>ecological metagenomes</taxon>
    </lineage>
</organism>
<feature type="transmembrane region" description="Helical" evidence="1">
    <location>
        <begin position="99"/>
        <end position="118"/>
    </location>
</feature>
<keyword evidence="1" id="KW-0472">Membrane</keyword>
<dbReference type="PANTHER" id="PTHR23537">
    <property type="match status" value="1"/>
</dbReference>
<keyword evidence="1" id="KW-0812">Transmembrane</keyword>
<keyword evidence="1" id="KW-1133">Transmembrane helix</keyword>
<feature type="transmembrane region" description="Helical" evidence="1">
    <location>
        <begin position="156"/>
        <end position="180"/>
    </location>
</feature>
<dbReference type="InterPro" id="IPR036259">
    <property type="entry name" value="MFS_trans_sf"/>
</dbReference>
<feature type="transmembrane region" description="Helical" evidence="1">
    <location>
        <begin position="30"/>
        <end position="52"/>
    </location>
</feature>
<dbReference type="InterPro" id="IPR020846">
    <property type="entry name" value="MFS_dom"/>
</dbReference>
<feature type="transmembrane region" description="Helical" evidence="1">
    <location>
        <begin position="356"/>
        <end position="383"/>
    </location>
</feature>
<name>A0A0F9XRW9_9ZZZZ</name>
<gene>
    <name evidence="3" type="ORF">LCGC14_0183350</name>
</gene>
<dbReference type="AlphaFoldDB" id="A0A0F9XRW9"/>
<evidence type="ECO:0000313" key="3">
    <source>
        <dbReference type="EMBL" id="KKN95008.1"/>
    </source>
</evidence>
<dbReference type="EMBL" id="LAZR01000074">
    <property type="protein sequence ID" value="KKN95008.1"/>
    <property type="molecule type" value="Genomic_DNA"/>
</dbReference>